<evidence type="ECO:0000313" key="2">
    <source>
        <dbReference type="Proteomes" id="UP001500547"/>
    </source>
</evidence>
<evidence type="ECO:0000313" key="1">
    <source>
        <dbReference type="EMBL" id="GAA5161644.1"/>
    </source>
</evidence>
<dbReference type="EMBL" id="BAABLD010000005">
    <property type="protein sequence ID" value="GAA5161644.1"/>
    <property type="molecule type" value="Genomic_DNA"/>
</dbReference>
<sequence length="52" mass="5871">MLVPALDVELELEELDTELAALLVESELVLPPPHAERLSRQARKAKFVVFMI</sequence>
<keyword evidence="2" id="KW-1185">Reference proteome</keyword>
<dbReference type="Proteomes" id="UP001500547">
    <property type="component" value="Unassembled WGS sequence"/>
</dbReference>
<comment type="caution">
    <text evidence="1">The sequence shown here is derived from an EMBL/GenBank/DDBJ whole genome shotgun (WGS) entry which is preliminary data.</text>
</comment>
<reference evidence="2" key="1">
    <citation type="journal article" date="2019" name="Int. J. Syst. Evol. Microbiol.">
        <title>The Global Catalogue of Microorganisms (GCM) 10K type strain sequencing project: providing services to taxonomists for standard genome sequencing and annotation.</title>
        <authorList>
            <consortium name="The Broad Institute Genomics Platform"/>
            <consortium name="The Broad Institute Genome Sequencing Center for Infectious Disease"/>
            <person name="Wu L."/>
            <person name="Ma J."/>
        </authorList>
    </citation>
    <scope>NUCLEOTIDE SEQUENCE [LARGE SCALE GENOMIC DNA]</scope>
    <source>
        <strain evidence="2">JCM 18715</strain>
    </source>
</reference>
<name>A0ABP9QGT6_9RHOO</name>
<accession>A0ABP9QGT6</accession>
<protein>
    <submittedName>
        <fullName evidence="1">Uncharacterized protein</fullName>
    </submittedName>
</protein>
<proteinExistence type="predicted"/>
<gene>
    <name evidence="1" type="ORF">GCM10025770_11170</name>
</gene>
<organism evidence="1 2">
    <name type="scientific">Viridibacterium curvum</name>
    <dbReference type="NCBI Taxonomy" id="1101404"/>
    <lineage>
        <taxon>Bacteria</taxon>
        <taxon>Pseudomonadati</taxon>
        <taxon>Pseudomonadota</taxon>
        <taxon>Betaproteobacteria</taxon>
        <taxon>Rhodocyclales</taxon>
        <taxon>Rhodocyclaceae</taxon>
        <taxon>Viridibacterium</taxon>
    </lineage>
</organism>